<evidence type="ECO:0000313" key="3">
    <source>
        <dbReference type="Proteomes" id="UP001515780"/>
    </source>
</evidence>
<dbReference type="Proteomes" id="UP001515780">
    <property type="component" value="Unassembled WGS sequence"/>
</dbReference>
<keyword evidence="1" id="KW-0472">Membrane</keyword>
<name>A0ABX0RVW7_9GAMM</name>
<reference evidence="2 3" key="1">
    <citation type="journal article" date="2019" name="bioRxiv">
        <title>Bacteria contribute to plant secondary compound degradation in a generalist herbivore system.</title>
        <authorList>
            <person name="Francoeur C.B."/>
            <person name="Khadempour L."/>
            <person name="Moreira-Soto R.D."/>
            <person name="Gotting K."/>
            <person name="Book A.J."/>
            <person name="Pinto-Tomas A.A."/>
            <person name="Keefover-Ring K."/>
            <person name="Currie C.R."/>
        </authorList>
    </citation>
    <scope>NUCLEOTIDE SEQUENCE [LARGE SCALE GENOMIC DNA]</scope>
    <source>
        <strain evidence="2">Al-1710</strain>
    </source>
</reference>
<comment type="caution">
    <text evidence="2">The sequence shown here is derived from an EMBL/GenBank/DDBJ whole genome shotgun (WGS) entry which is preliminary data.</text>
</comment>
<accession>A0ABX0RVW7</accession>
<keyword evidence="1" id="KW-0812">Transmembrane</keyword>
<dbReference type="EMBL" id="VWXC01000013">
    <property type="protein sequence ID" value="NIG20553.1"/>
    <property type="molecule type" value="Genomic_DNA"/>
</dbReference>
<dbReference type="RefSeq" id="WP_166934862.1">
    <property type="nucleotide sequence ID" value="NZ_VWXC01000013.1"/>
</dbReference>
<gene>
    <name evidence="2" type="ORF">F3J37_17910</name>
</gene>
<keyword evidence="3" id="KW-1185">Reference proteome</keyword>
<protein>
    <recommendedName>
        <fullName evidence="4">Holin</fullName>
    </recommendedName>
</protein>
<sequence length="114" mass="12726">MSLLIILLVALAFIVVLLLIRKYTSVEFVAHARLLWKTWSVWLGSIGAVIGAALLQFPDAALNAWNMLPPDLKSYVPPHILSYISPTLMGLAVAAQYIRQPKLKERAEQMRGDQ</sequence>
<feature type="transmembrane region" description="Helical" evidence="1">
    <location>
        <begin position="35"/>
        <end position="55"/>
    </location>
</feature>
<evidence type="ECO:0000313" key="2">
    <source>
        <dbReference type="EMBL" id="NIG20553.1"/>
    </source>
</evidence>
<evidence type="ECO:0000256" key="1">
    <source>
        <dbReference type="SAM" id="Phobius"/>
    </source>
</evidence>
<keyword evidence="1" id="KW-1133">Transmembrane helix</keyword>
<feature type="transmembrane region" description="Helical" evidence="1">
    <location>
        <begin position="75"/>
        <end position="98"/>
    </location>
</feature>
<organism evidence="2 3">
    <name type="scientific">Candidatus Pantoea communis</name>
    <dbReference type="NCBI Taxonomy" id="2608354"/>
    <lineage>
        <taxon>Bacteria</taxon>
        <taxon>Pseudomonadati</taxon>
        <taxon>Pseudomonadota</taxon>
        <taxon>Gammaproteobacteria</taxon>
        <taxon>Enterobacterales</taxon>
        <taxon>Erwiniaceae</taxon>
        <taxon>Pantoea</taxon>
    </lineage>
</organism>
<evidence type="ECO:0008006" key="4">
    <source>
        <dbReference type="Google" id="ProtNLM"/>
    </source>
</evidence>
<dbReference type="InterPro" id="IPR057700">
    <property type="entry name" value="DUF7940"/>
</dbReference>
<feature type="transmembrane region" description="Helical" evidence="1">
    <location>
        <begin position="6"/>
        <end position="23"/>
    </location>
</feature>
<dbReference type="Pfam" id="PF25612">
    <property type="entry name" value="DUF7940"/>
    <property type="match status" value="1"/>
</dbReference>
<proteinExistence type="predicted"/>